<dbReference type="AlphaFoldDB" id="A0A0S4KPA6"/>
<evidence type="ECO:0000256" key="1">
    <source>
        <dbReference type="ARBA" id="ARBA00023117"/>
    </source>
</evidence>
<organism evidence="5 6">
    <name type="scientific">Bodo saltans</name>
    <name type="common">Flagellated protozoan</name>
    <dbReference type="NCBI Taxonomy" id="75058"/>
    <lineage>
        <taxon>Eukaryota</taxon>
        <taxon>Discoba</taxon>
        <taxon>Euglenozoa</taxon>
        <taxon>Kinetoplastea</taxon>
        <taxon>Metakinetoplastina</taxon>
        <taxon>Eubodonida</taxon>
        <taxon>Bodonidae</taxon>
        <taxon>Bodo</taxon>
    </lineage>
</organism>
<feature type="compositionally biased region" description="Acidic residues" evidence="3">
    <location>
        <begin position="205"/>
        <end position="255"/>
    </location>
</feature>
<dbReference type="PROSITE" id="PS00633">
    <property type="entry name" value="BROMODOMAIN_1"/>
    <property type="match status" value="1"/>
</dbReference>
<dbReference type="Gene3D" id="1.20.920.10">
    <property type="entry name" value="Bromodomain-like"/>
    <property type="match status" value="1"/>
</dbReference>
<dbReference type="PROSITE" id="PS50014">
    <property type="entry name" value="BROMODOMAIN_2"/>
    <property type="match status" value="1"/>
</dbReference>
<reference evidence="6" key="1">
    <citation type="submission" date="2015-09" db="EMBL/GenBank/DDBJ databases">
        <authorList>
            <consortium name="Pathogen Informatics"/>
        </authorList>
    </citation>
    <scope>NUCLEOTIDE SEQUENCE [LARGE SCALE GENOMIC DNA]</scope>
    <source>
        <strain evidence="6">Lake Konstanz</strain>
    </source>
</reference>
<evidence type="ECO:0000313" key="6">
    <source>
        <dbReference type="Proteomes" id="UP000051952"/>
    </source>
</evidence>
<dbReference type="EMBL" id="CYKH01001608">
    <property type="protein sequence ID" value="CUI14737.1"/>
    <property type="molecule type" value="Genomic_DNA"/>
</dbReference>
<feature type="region of interest" description="Disordered" evidence="3">
    <location>
        <begin position="184"/>
        <end position="255"/>
    </location>
</feature>
<dbReference type="InterPro" id="IPR018359">
    <property type="entry name" value="Bromodomain_CS"/>
</dbReference>
<feature type="domain" description="Bromo" evidence="4">
    <location>
        <begin position="27"/>
        <end position="97"/>
    </location>
</feature>
<dbReference type="Pfam" id="PF00439">
    <property type="entry name" value="Bromodomain"/>
    <property type="match status" value="1"/>
</dbReference>
<gene>
    <name evidence="5" type="ORF">BSAL_13245</name>
</gene>
<name>A0A0S4KPA6_BODSA</name>
<protein>
    <submittedName>
        <fullName evidence="5">Bromodomain protein, putative</fullName>
    </submittedName>
</protein>
<dbReference type="PRINTS" id="PR00503">
    <property type="entry name" value="BROMODOMAIN"/>
</dbReference>
<evidence type="ECO:0000313" key="5">
    <source>
        <dbReference type="EMBL" id="CUI14737.1"/>
    </source>
</evidence>
<dbReference type="InterPro" id="IPR001487">
    <property type="entry name" value="Bromodomain"/>
</dbReference>
<dbReference type="OrthoDB" id="21449at2759"/>
<dbReference type="SUPFAM" id="SSF47370">
    <property type="entry name" value="Bromodomain"/>
    <property type="match status" value="1"/>
</dbReference>
<dbReference type="InterPro" id="IPR036427">
    <property type="entry name" value="Bromodomain-like_sf"/>
</dbReference>
<dbReference type="OMA" id="LHKEQCL"/>
<dbReference type="Proteomes" id="UP000051952">
    <property type="component" value="Unassembled WGS sequence"/>
</dbReference>
<accession>A0A0S4KPA6</accession>
<dbReference type="VEuPathDB" id="TriTrypDB:BSAL_13245"/>
<keyword evidence="6" id="KW-1185">Reference proteome</keyword>
<dbReference type="SMART" id="SM00297">
    <property type="entry name" value="BROMO"/>
    <property type="match status" value="1"/>
</dbReference>
<dbReference type="PANTHER" id="PTHR45926">
    <property type="entry name" value="OSJNBA0053K19.4 PROTEIN"/>
    <property type="match status" value="1"/>
</dbReference>
<evidence type="ECO:0000256" key="3">
    <source>
        <dbReference type="SAM" id="MobiDB-lite"/>
    </source>
</evidence>
<keyword evidence="1 2" id="KW-0103">Bromodomain</keyword>
<dbReference type="CDD" id="cd04369">
    <property type="entry name" value="Bromodomain"/>
    <property type="match status" value="1"/>
</dbReference>
<sequence length="255" mass="28401">MTEPDKKKRRHEVNMDKCNALVDAIWKQDAPMAMFQKPVSEAEAPGYFSVIDVPMDLSTMRSKLQTGRYKSNRDVISDARLMLTNALEFNARGDAWYRHAKALMKRLSATIESVGLAKYDDNGDSDDDVFIPQGRVVDKESRLAKDEKKAQEDVPQLLQTLQDDLDIPIEELRKKYANASSAAATTTAKAAPPVPSKEENQLASSDDDDDDHSSLTSDDDDEDEEEESSCEDVESDGEEEDEDEESVDGDEAGKD</sequence>
<evidence type="ECO:0000259" key="4">
    <source>
        <dbReference type="PROSITE" id="PS50014"/>
    </source>
</evidence>
<evidence type="ECO:0000256" key="2">
    <source>
        <dbReference type="PROSITE-ProRule" id="PRU00035"/>
    </source>
</evidence>
<proteinExistence type="predicted"/>